<dbReference type="EMBL" id="GBXM01070030">
    <property type="protein sequence ID" value="JAH38547.1"/>
    <property type="molecule type" value="Transcribed_RNA"/>
</dbReference>
<accession>A0A0E9SBE3</accession>
<reference evidence="2" key="1">
    <citation type="submission" date="2014-11" db="EMBL/GenBank/DDBJ databases">
        <authorList>
            <person name="Amaro Gonzalez C."/>
        </authorList>
    </citation>
    <scope>NUCLEOTIDE SEQUENCE</scope>
</reference>
<organism evidence="2">
    <name type="scientific">Anguilla anguilla</name>
    <name type="common">European freshwater eel</name>
    <name type="synonym">Muraena anguilla</name>
    <dbReference type="NCBI Taxonomy" id="7936"/>
    <lineage>
        <taxon>Eukaryota</taxon>
        <taxon>Metazoa</taxon>
        <taxon>Chordata</taxon>
        <taxon>Craniata</taxon>
        <taxon>Vertebrata</taxon>
        <taxon>Euteleostomi</taxon>
        <taxon>Actinopterygii</taxon>
        <taxon>Neopterygii</taxon>
        <taxon>Teleostei</taxon>
        <taxon>Anguilliformes</taxon>
        <taxon>Anguillidae</taxon>
        <taxon>Anguilla</taxon>
    </lineage>
</organism>
<evidence type="ECO:0000313" key="2">
    <source>
        <dbReference type="EMBL" id="JAH38547.1"/>
    </source>
</evidence>
<keyword evidence="1" id="KW-0472">Membrane</keyword>
<proteinExistence type="predicted"/>
<keyword evidence="1" id="KW-0812">Transmembrane</keyword>
<sequence>MFLVKSMLAKDIRLLWKQRGPTWYLIEWPVSVCTVYIFLLTI</sequence>
<feature type="transmembrane region" description="Helical" evidence="1">
    <location>
        <begin position="21"/>
        <end position="39"/>
    </location>
</feature>
<keyword evidence="1" id="KW-1133">Transmembrane helix</keyword>
<evidence type="ECO:0000256" key="1">
    <source>
        <dbReference type="SAM" id="Phobius"/>
    </source>
</evidence>
<dbReference type="AlphaFoldDB" id="A0A0E9SBE3"/>
<reference evidence="2" key="2">
    <citation type="journal article" date="2015" name="Fish Shellfish Immunol.">
        <title>Early steps in the European eel (Anguilla anguilla)-Vibrio vulnificus interaction in the gills: Role of the RtxA13 toxin.</title>
        <authorList>
            <person name="Callol A."/>
            <person name="Pajuelo D."/>
            <person name="Ebbesson L."/>
            <person name="Teles M."/>
            <person name="MacKenzie S."/>
            <person name="Amaro C."/>
        </authorList>
    </citation>
    <scope>NUCLEOTIDE SEQUENCE</scope>
</reference>
<protein>
    <submittedName>
        <fullName evidence="2">Uncharacterized protein</fullName>
    </submittedName>
</protein>
<name>A0A0E9SBE3_ANGAN</name>